<evidence type="ECO:0000256" key="1">
    <source>
        <dbReference type="SAM" id="SignalP"/>
    </source>
</evidence>
<feature type="signal peptide" evidence="1">
    <location>
        <begin position="1"/>
        <end position="27"/>
    </location>
</feature>
<keyword evidence="1" id="KW-0732">Signal</keyword>
<dbReference type="RefSeq" id="WP_034412748.1">
    <property type="nucleotide sequence ID" value="NZ_KI519500.1"/>
</dbReference>
<dbReference type="SMART" id="SM00028">
    <property type="entry name" value="TPR"/>
    <property type="match status" value="12"/>
</dbReference>
<keyword evidence="2" id="KW-1185">Reference proteome</keyword>
<dbReference type="PANTHER" id="PTHR12558">
    <property type="entry name" value="CELL DIVISION CYCLE 16,23,27"/>
    <property type="match status" value="1"/>
</dbReference>
<dbReference type="InterPro" id="IPR019734">
    <property type="entry name" value="TPR_rpt"/>
</dbReference>
<reference evidence="3" key="1">
    <citation type="submission" date="2025-08" db="UniProtKB">
        <authorList>
            <consortium name="RefSeq"/>
        </authorList>
    </citation>
    <scope>IDENTIFICATION</scope>
</reference>
<dbReference type="InterPro" id="IPR011990">
    <property type="entry name" value="TPR-like_helical_dom_sf"/>
</dbReference>
<organism evidence="2 3">
    <name type="scientific">Derxia gummosa DSM 723</name>
    <dbReference type="NCBI Taxonomy" id="1121388"/>
    <lineage>
        <taxon>Bacteria</taxon>
        <taxon>Pseudomonadati</taxon>
        <taxon>Pseudomonadota</taxon>
        <taxon>Betaproteobacteria</taxon>
        <taxon>Burkholderiales</taxon>
        <taxon>Alcaligenaceae</taxon>
        <taxon>Derxia</taxon>
    </lineage>
</organism>
<dbReference type="PANTHER" id="PTHR12558:SF13">
    <property type="entry name" value="CELL DIVISION CYCLE PROTEIN 27 HOMOLOG"/>
    <property type="match status" value="1"/>
</dbReference>
<name>A0A8B6X8K3_9BURK</name>
<proteinExistence type="predicted"/>
<sequence>MTSLRASCLVFLRLAVLLLAVSAPAGAQPPTAPLAAKTAPASPSAATAAGDLRLTVTAPPAAAPQGTAAFKGWTDAITGGVAVFWSALGLLAGGFAGWLVWREWRRDPIVVEPFDVPAGLAETGLTGAVLSQQLFDEIVSLQTLARTDDGPGDAAFIELPRLQVDLQLPGMSWSVRGAIRYFRQALGRGERRLMGEVVQHGRLYTIRLRGSQGRAVDVPVRFRHAGDFPAALRAAAEAGLQIADPFQAATLFHALDTPADGFARTLAALRLHLADGGLHRHQDAYVLWAAVCRALGDPVGMEERLALAREAGRPRHRPAGPPRLGSRYLNFTGSLARERRDLDAAETAFDLALAHDRRNIGALNNLGLVALDRHQSGLATQRFRQLLRRHPRSSRGHRGLGLVAERDGDLATALVCQARAVDLAPRARWPRLNHAELLKRCGLLAAATAEAEALVELAPDFGPGWRLLARLALDQGRLTEATELAARAIAVDPADPWVRMDLARARLRLGQTDAAEAVWREVSALRPNLPALWRLGAEIAARRGDVDGVEARYQRAIDCDPADPWAWIDRGWQRQRRGDPQGALAALAAMPRADERWELLRAQARLLNDAGDWRAAGPPLRRALDLAPEAAQLRLDLAWQCHRRGDPAGALAEAGVLLAQGVLIPEVARLLRNVHLRRDDAAGAEAALRDLARRFPAVGEVALELAALLREQERHAEALALLGPWCADAIAGPAARAERARVQEALGDTEAALADLQAAARDRPDNVDLLVVIADRLLALDRPDLALPLAERVQARRDDWAEAGRCLADVLIRLGRHDEAERLLVAALAAEPGREGAVRACCRRLREWGRADAALACAEEFAARFPLHPTGAVERVRALEALGRIVEAEAVARAAAAAAPPGDDWVGEVHGELLLRHGAPGCALAAAAARSGSPMSCRSTALRIEARWLREQGELDAALDRLARATEAAPEAIDDFLLAADWLAQQARDEAKAAATGTASAAGPATSTVGGPRAAAPDIGTTIDFRAALDQLTAGLARRPHSLKLLRRQARLLCEAGDFAVARATLDTLAELAPKLIDDALDWADAMRCCGDGAAAEAMLAELARRAGKAPVLLLALARAELAAGRADGVEAFAAAADAQAPMTPRITLQAAGLIAQAGRPDAAIALLGAAVQRQPDEARLHHELARQLARVGRAAQAEAELDAAAQCLPRFDIWRVCDHAEVCLQLGRRDEALAAARQARALSLATGTRVARLGRILAKAGDPVAGSGYELDFELARLDAALPDALAGLDA</sequence>
<dbReference type="SUPFAM" id="SSF48452">
    <property type="entry name" value="TPR-like"/>
    <property type="match status" value="6"/>
</dbReference>
<evidence type="ECO:0000313" key="3">
    <source>
        <dbReference type="RefSeq" id="WP_034412748.1"/>
    </source>
</evidence>
<dbReference type="Proteomes" id="UP000675920">
    <property type="component" value="Unplaced"/>
</dbReference>
<dbReference type="Pfam" id="PF13432">
    <property type="entry name" value="TPR_16"/>
    <property type="match status" value="2"/>
</dbReference>
<dbReference type="Pfam" id="PF14559">
    <property type="entry name" value="TPR_19"/>
    <property type="match status" value="2"/>
</dbReference>
<evidence type="ECO:0000313" key="2">
    <source>
        <dbReference type="Proteomes" id="UP000675920"/>
    </source>
</evidence>
<dbReference type="Gene3D" id="1.25.40.10">
    <property type="entry name" value="Tetratricopeptide repeat domain"/>
    <property type="match status" value="4"/>
</dbReference>
<protein>
    <submittedName>
        <fullName evidence="3">Tetratricopeptide repeat protein</fullName>
    </submittedName>
</protein>
<feature type="chain" id="PRO_5034488094" evidence="1">
    <location>
        <begin position="28"/>
        <end position="1292"/>
    </location>
</feature>
<accession>A0A8B6X8K3</accession>
<dbReference type="OrthoDB" id="174989at2"/>